<dbReference type="PANTHER" id="PTHR35270">
    <property type="entry name" value="FUSELESS, ISOFORM A"/>
    <property type="match status" value="1"/>
</dbReference>
<accession>A0A9Q0S715</accession>
<dbReference type="GO" id="GO:0042734">
    <property type="term" value="C:presynaptic membrane"/>
    <property type="evidence" value="ECO:0007669"/>
    <property type="project" value="TreeGrafter"/>
</dbReference>
<keyword evidence="1" id="KW-0812">Transmembrane</keyword>
<feature type="transmembrane region" description="Helical" evidence="1">
    <location>
        <begin position="211"/>
        <end position="231"/>
    </location>
</feature>
<dbReference type="Proteomes" id="UP001151699">
    <property type="component" value="Chromosome A"/>
</dbReference>
<evidence type="ECO:0000256" key="1">
    <source>
        <dbReference type="SAM" id="Phobius"/>
    </source>
</evidence>
<feature type="transmembrane region" description="Helical" evidence="1">
    <location>
        <begin position="143"/>
        <end position="161"/>
    </location>
</feature>
<organism evidence="2 3">
    <name type="scientific">Pseudolycoriella hygida</name>
    <dbReference type="NCBI Taxonomy" id="35572"/>
    <lineage>
        <taxon>Eukaryota</taxon>
        <taxon>Metazoa</taxon>
        <taxon>Ecdysozoa</taxon>
        <taxon>Arthropoda</taxon>
        <taxon>Hexapoda</taxon>
        <taxon>Insecta</taxon>
        <taxon>Pterygota</taxon>
        <taxon>Neoptera</taxon>
        <taxon>Endopterygota</taxon>
        <taxon>Diptera</taxon>
        <taxon>Nematocera</taxon>
        <taxon>Sciaroidea</taxon>
        <taxon>Sciaridae</taxon>
        <taxon>Pseudolycoriella</taxon>
    </lineage>
</organism>
<proteinExistence type="predicted"/>
<dbReference type="AlphaFoldDB" id="A0A9Q0S715"/>
<dbReference type="Pfam" id="PF15993">
    <property type="entry name" value="Fuseless"/>
    <property type="match status" value="1"/>
</dbReference>
<keyword evidence="3" id="KW-1185">Reference proteome</keyword>
<name>A0A9Q0S715_9DIPT</name>
<comment type="caution">
    <text evidence="2">The sequence shown here is derived from an EMBL/GenBank/DDBJ whole genome shotgun (WGS) entry which is preliminary data.</text>
</comment>
<feature type="non-terminal residue" evidence="2">
    <location>
        <position position="1"/>
    </location>
</feature>
<dbReference type="GO" id="GO:0070073">
    <property type="term" value="P:clustering of voltage-gated calcium channels"/>
    <property type="evidence" value="ECO:0007669"/>
    <property type="project" value="TreeGrafter"/>
</dbReference>
<feature type="transmembrane region" description="Helical" evidence="1">
    <location>
        <begin position="182"/>
        <end position="199"/>
    </location>
</feature>
<dbReference type="InterPro" id="IPR032751">
    <property type="entry name" value="Fuseless"/>
</dbReference>
<feature type="transmembrane region" description="Helical" evidence="1">
    <location>
        <begin position="102"/>
        <end position="123"/>
    </location>
</feature>
<protein>
    <submittedName>
        <fullName evidence="2">Uncharacterized protein</fullName>
    </submittedName>
</protein>
<evidence type="ECO:0000313" key="3">
    <source>
        <dbReference type="Proteomes" id="UP001151699"/>
    </source>
</evidence>
<dbReference type="OrthoDB" id="45313at2759"/>
<sequence>MVNMKFICGECSYSVIIKTSKVTTTVYVQHTQKELLQGFYFKNLNRRQKTLNRTNKMNEYDENYNDNEDAHLSEHHGHKIVPRDNTDVHSLILPPNRCTKRCLNTCDVCLSLVVISPLVIIHWRGTWAIMDENMDYFPPLNCFILGMIFHLVIAMVREFLYSEYKKTKMRKRTWIRVMSRSVLTKLYAYIFSWSCQMHWRGGWAVIDRYFGIGLHQALCEMGFCLFFLLCFKSLRNAYNNPYGYKRIRLWVSDSLQNR</sequence>
<gene>
    <name evidence="2" type="ORF">Bhyg_01629</name>
</gene>
<reference evidence="2" key="1">
    <citation type="submission" date="2022-07" db="EMBL/GenBank/DDBJ databases">
        <authorList>
            <person name="Trinca V."/>
            <person name="Uliana J.V.C."/>
            <person name="Torres T.T."/>
            <person name="Ward R.J."/>
            <person name="Monesi N."/>
        </authorList>
    </citation>
    <scope>NUCLEOTIDE SEQUENCE</scope>
    <source>
        <strain evidence="2">HSMRA1968</strain>
        <tissue evidence="2">Whole embryos</tissue>
    </source>
</reference>
<dbReference type="GO" id="GO:0007274">
    <property type="term" value="P:neuromuscular synaptic transmission"/>
    <property type="evidence" value="ECO:0007669"/>
    <property type="project" value="TreeGrafter"/>
</dbReference>
<dbReference type="EMBL" id="WJQU01000001">
    <property type="protein sequence ID" value="KAJ6646418.1"/>
    <property type="molecule type" value="Genomic_DNA"/>
</dbReference>
<evidence type="ECO:0000313" key="2">
    <source>
        <dbReference type="EMBL" id="KAJ6646418.1"/>
    </source>
</evidence>
<keyword evidence="1" id="KW-1133">Transmembrane helix</keyword>
<dbReference type="GO" id="GO:0007270">
    <property type="term" value="P:neuron-neuron synaptic transmission"/>
    <property type="evidence" value="ECO:0007669"/>
    <property type="project" value="TreeGrafter"/>
</dbReference>
<keyword evidence="1" id="KW-0472">Membrane</keyword>
<dbReference type="PANTHER" id="PTHR35270:SF2">
    <property type="entry name" value="FUSELESS, ISOFORM A"/>
    <property type="match status" value="1"/>
</dbReference>